<organism evidence="9 10">
    <name type="scientific">Rhodocollybia butyracea</name>
    <dbReference type="NCBI Taxonomy" id="206335"/>
    <lineage>
        <taxon>Eukaryota</taxon>
        <taxon>Fungi</taxon>
        <taxon>Dikarya</taxon>
        <taxon>Basidiomycota</taxon>
        <taxon>Agaricomycotina</taxon>
        <taxon>Agaricomycetes</taxon>
        <taxon>Agaricomycetidae</taxon>
        <taxon>Agaricales</taxon>
        <taxon>Marasmiineae</taxon>
        <taxon>Omphalotaceae</taxon>
        <taxon>Rhodocollybia</taxon>
    </lineage>
</organism>
<dbReference type="GO" id="GO:0008270">
    <property type="term" value="F:zinc ion binding"/>
    <property type="evidence" value="ECO:0007669"/>
    <property type="project" value="UniProtKB-KW"/>
</dbReference>
<evidence type="ECO:0000259" key="8">
    <source>
        <dbReference type="PROSITE" id="PS51319"/>
    </source>
</evidence>
<dbReference type="InterPro" id="IPR035441">
    <property type="entry name" value="TFIIS/LEDGF_dom_sf"/>
</dbReference>
<evidence type="ECO:0000256" key="2">
    <source>
        <dbReference type="ARBA" id="ARBA00022771"/>
    </source>
</evidence>
<accession>A0A9P5UBM1</accession>
<dbReference type="Proteomes" id="UP000772434">
    <property type="component" value="Unassembled WGS sequence"/>
</dbReference>
<dbReference type="Gene3D" id="1.10.472.30">
    <property type="entry name" value="Transcription elongation factor S-II, central domain"/>
    <property type="match status" value="1"/>
</dbReference>
<protein>
    <recommendedName>
        <fullName evidence="11">TFIIS N-terminal domain-containing protein</fullName>
    </recommendedName>
</protein>
<name>A0A9P5UBM1_9AGAR</name>
<dbReference type="GO" id="GO:0006362">
    <property type="term" value="P:transcription elongation by RNA polymerase I"/>
    <property type="evidence" value="ECO:0007669"/>
    <property type="project" value="TreeGrafter"/>
</dbReference>
<sequence length="245" mass="27222">MIFLIGYVNILNILKRDVQESKAGLTVGKLRTHESKEVSVAAKELVKKWKGEVEKARASSQPAKPQGVYLFRRFFSRPIQEMSSLQKTSVSNGTTVTTPTSSQIKRTAKSDGVKISVGDGTRDRCAELIYDALASDSGAPNDLILQKAKAVEVAVFNDIGRTQLYGRVLVSGEIAAEKLAKMITFFASLGAEEQQAETEAFQCSRCKQRKCRYRQAQTRSADEPMTVLSNLVLTTFLCFHRWKFS</sequence>
<keyword evidence="10" id="KW-1185">Reference proteome</keyword>
<comment type="caution">
    <text evidence="9">The sequence shown here is derived from an EMBL/GenBank/DDBJ whole genome shotgun (WGS) entry which is preliminary data.</text>
</comment>
<dbReference type="GO" id="GO:0000977">
    <property type="term" value="F:RNA polymerase II transcription regulatory region sequence-specific DNA binding"/>
    <property type="evidence" value="ECO:0007669"/>
    <property type="project" value="TreeGrafter"/>
</dbReference>
<dbReference type="InterPro" id="IPR036575">
    <property type="entry name" value="TFIIS_cen_dom_sf"/>
</dbReference>
<dbReference type="CDD" id="cd13749">
    <property type="entry name" value="Zn-ribbon_TFIIS"/>
    <property type="match status" value="1"/>
</dbReference>
<dbReference type="InterPro" id="IPR017923">
    <property type="entry name" value="TFIIS_N"/>
</dbReference>
<evidence type="ECO:0000256" key="6">
    <source>
        <dbReference type="PROSITE-ProRule" id="PRU00649"/>
    </source>
</evidence>
<gene>
    <name evidence="9" type="ORF">BDP27DRAFT_1381402</name>
</gene>
<dbReference type="Pfam" id="PF08711">
    <property type="entry name" value="Med26"/>
    <property type="match status" value="1"/>
</dbReference>
<comment type="subcellular location">
    <subcellularLocation>
        <location evidence="6">Nucleus</location>
    </subcellularLocation>
</comment>
<dbReference type="GO" id="GO:0031564">
    <property type="term" value="P:transcription antitermination"/>
    <property type="evidence" value="ECO:0007669"/>
    <property type="project" value="TreeGrafter"/>
</dbReference>
<keyword evidence="1" id="KW-0479">Metal-binding</keyword>
<evidence type="ECO:0000313" key="9">
    <source>
        <dbReference type="EMBL" id="KAF9074265.1"/>
    </source>
</evidence>
<evidence type="ECO:0000256" key="4">
    <source>
        <dbReference type="ARBA" id="ARBA00023242"/>
    </source>
</evidence>
<keyword evidence="4 6" id="KW-0539">Nucleus</keyword>
<dbReference type="GO" id="GO:0005634">
    <property type="term" value="C:nucleus"/>
    <property type="evidence" value="ECO:0007669"/>
    <property type="project" value="UniProtKB-SubCell"/>
</dbReference>
<dbReference type="OrthoDB" id="44867at2759"/>
<evidence type="ECO:0000256" key="3">
    <source>
        <dbReference type="ARBA" id="ARBA00022833"/>
    </source>
</evidence>
<evidence type="ECO:0000259" key="7">
    <source>
        <dbReference type="PROSITE" id="PS51133"/>
    </source>
</evidence>
<keyword evidence="3" id="KW-0862">Zinc</keyword>
<dbReference type="SUPFAM" id="SSF47676">
    <property type="entry name" value="Conserved domain common to transcription factors TFIIS, elongin A, CRSP70"/>
    <property type="match status" value="1"/>
</dbReference>
<dbReference type="PROSITE" id="PS51319">
    <property type="entry name" value="TFIIS_N"/>
    <property type="match status" value="1"/>
</dbReference>
<feature type="domain" description="TFIIS N-terminal" evidence="8">
    <location>
        <begin position="1"/>
        <end position="56"/>
    </location>
</feature>
<evidence type="ECO:0000313" key="10">
    <source>
        <dbReference type="Proteomes" id="UP000772434"/>
    </source>
</evidence>
<evidence type="ECO:0000256" key="1">
    <source>
        <dbReference type="ARBA" id="ARBA00022723"/>
    </source>
</evidence>
<proteinExistence type="predicted"/>
<dbReference type="GO" id="GO:0001139">
    <property type="term" value="F:RNA polymerase II complex recruiting activity"/>
    <property type="evidence" value="ECO:0007669"/>
    <property type="project" value="TreeGrafter"/>
</dbReference>
<dbReference type="PANTHER" id="PTHR11477">
    <property type="entry name" value="TRANSCRIPTION FACTOR S-II ZINC FINGER DOMAIN-CONTAINING PROTEIN"/>
    <property type="match status" value="1"/>
</dbReference>
<evidence type="ECO:0000256" key="5">
    <source>
        <dbReference type="PROSITE-ProRule" id="PRU00472"/>
    </source>
</evidence>
<dbReference type="PROSITE" id="PS51133">
    <property type="entry name" value="ZF_TFIIS_2"/>
    <property type="match status" value="1"/>
</dbReference>
<dbReference type="SMART" id="SM00440">
    <property type="entry name" value="ZnF_C2C2"/>
    <property type="match status" value="1"/>
</dbReference>
<dbReference type="AlphaFoldDB" id="A0A9P5UBM1"/>
<evidence type="ECO:0008006" key="11">
    <source>
        <dbReference type="Google" id="ProtNLM"/>
    </source>
</evidence>
<dbReference type="Gene3D" id="1.20.930.10">
    <property type="entry name" value="Conserved domain common to transcription factors TFIIS, elongin A, CRSP70"/>
    <property type="match status" value="1"/>
</dbReference>
<reference evidence="9" key="1">
    <citation type="submission" date="2020-11" db="EMBL/GenBank/DDBJ databases">
        <authorList>
            <consortium name="DOE Joint Genome Institute"/>
            <person name="Ahrendt S."/>
            <person name="Riley R."/>
            <person name="Andreopoulos W."/>
            <person name="Labutti K."/>
            <person name="Pangilinan J."/>
            <person name="Ruiz-Duenas F.J."/>
            <person name="Barrasa J.M."/>
            <person name="Sanchez-Garcia M."/>
            <person name="Camarero S."/>
            <person name="Miyauchi S."/>
            <person name="Serrano A."/>
            <person name="Linde D."/>
            <person name="Babiker R."/>
            <person name="Drula E."/>
            <person name="Ayuso-Fernandez I."/>
            <person name="Pacheco R."/>
            <person name="Padilla G."/>
            <person name="Ferreira P."/>
            <person name="Barriuso J."/>
            <person name="Kellner H."/>
            <person name="Castanera R."/>
            <person name="Alfaro M."/>
            <person name="Ramirez L."/>
            <person name="Pisabarro A.G."/>
            <person name="Kuo A."/>
            <person name="Tritt A."/>
            <person name="Lipzen A."/>
            <person name="He G."/>
            <person name="Yan M."/>
            <person name="Ng V."/>
            <person name="Cullen D."/>
            <person name="Martin F."/>
            <person name="Rosso M.-N."/>
            <person name="Henrissat B."/>
            <person name="Hibbett D."/>
            <person name="Martinez A.T."/>
            <person name="Grigoriev I.V."/>
        </authorList>
    </citation>
    <scope>NUCLEOTIDE SEQUENCE</scope>
    <source>
        <strain evidence="9">AH 40177</strain>
    </source>
</reference>
<dbReference type="Gene3D" id="2.20.25.10">
    <property type="match status" value="1"/>
</dbReference>
<dbReference type="EMBL" id="JADNRY010000014">
    <property type="protein sequence ID" value="KAF9074265.1"/>
    <property type="molecule type" value="Genomic_DNA"/>
</dbReference>
<dbReference type="InterPro" id="IPR001222">
    <property type="entry name" value="Znf_TFIIS"/>
</dbReference>
<dbReference type="PANTHER" id="PTHR11477:SF0">
    <property type="entry name" value="IP08861P-RELATED"/>
    <property type="match status" value="1"/>
</dbReference>
<dbReference type="SUPFAM" id="SSF46942">
    <property type="entry name" value="Elongation factor TFIIS domain 2"/>
    <property type="match status" value="1"/>
</dbReference>
<feature type="domain" description="TFIIS-type" evidence="7">
    <location>
        <begin position="199"/>
        <end position="243"/>
    </location>
</feature>
<dbReference type="Pfam" id="PF01096">
    <property type="entry name" value="Zn_ribbon_TFIIS"/>
    <property type="match status" value="1"/>
</dbReference>
<dbReference type="GO" id="GO:0006368">
    <property type="term" value="P:transcription elongation by RNA polymerase II"/>
    <property type="evidence" value="ECO:0007669"/>
    <property type="project" value="TreeGrafter"/>
</dbReference>
<dbReference type="GO" id="GO:0031440">
    <property type="term" value="P:regulation of mRNA 3'-end processing"/>
    <property type="evidence" value="ECO:0007669"/>
    <property type="project" value="TreeGrafter"/>
</dbReference>
<dbReference type="SUPFAM" id="SSF57783">
    <property type="entry name" value="Zinc beta-ribbon"/>
    <property type="match status" value="1"/>
</dbReference>
<keyword evidence="2 5" id="KW-0863">Zinc-finger</keyword>